<keyword evidence="7" id="KW-1133">Transmembrane helix</keyword>
<dbReference type="PANTHER" id="PTHR11504">
    <property type="entry name" value="CYTOCHROME C OXIDASE POLYPEPTIDE VIA"/>
    <property type="match status" value="1"/>
</dbReference>
<protein>
    <recommendedName>
        <fullName evidence="15">Cytochrome c oxidase polypeptide VIa</fullName>
    </recommendedName>
</protein>
<dbReference type="SUPFAM" id="SSF81411">
    <property type="entry name" value="Mitochondrial cytochrome c oxidase subunit VIa"/>
    <property type="match status" value="1"/>
</dbReference>
<keyword evidence="14" id="KW-1185">Reference proteome</keyword>
<evidence type="ECO:0000313" key="13">
    <source>
        <dbReference type="EnsemblMetazoa" id="CapteP93309"/>
    </source>
</evidence>
<dbReference type="Gene3D" id="4.10.95.10">
    <property type="entry name" value="Cytochrome c oxidase, subunit VIa"/>
    <property type="match status" value="1"/>
</dbReference>
<dbReference type="PANTHER" id="PTHR11504:SF0">
    <property type="entry name" value="CYTOCHROME C OXIDASE SUBUNIT"/>
    <property type="match status" value="1"/>
</dbReference>
<evidence type="ECO:0000256" key="10">
    <source>
        <dbReference type="RuleBase" id="RU004396"/>
    </source>
</evidence>
<dbReference type="OrthoDB" id="5947505at2759"/>
<keyword evidence="9" id="KW-0472">Membrane</keyword>
<evidence type="ECO:0000256" key="6">
    <source>
        <dbReference type="ARBA" id="ARBA00022946"/>
    </source>
</evidence>
<evidence type="ECO:0000256" key="8">
    <source>
        <dbReference type="ARBA" id="ARBA00023128"/>
    </source>
</evidence>
<evidence type="ECO:0000256" key="3">
    <source>
        <dbReference type="ARBA" id="ARBA00005553"/>
    </source>
</evidence>
<dbReference type="EMBL" id="KB312401">
    <property type="protein sequence ID" value="ELT87276.1"/>
    <property type="molecule type" value="Genomic_DNA"/>
</dbReference>
<dbReference type="InterPro" id="IPR036418">
    <property type="entry name" value="Cyt_c_oxidase_su6a_sf"/>
</dbReference>
<dbReference type="GO" id="GO:0005743">
    <property type="term" value="C:mitochondrial inner membrane"/>
    <property type="evidence" value="ECO:0007669"/>
    <property type="project" value="UniProtKB-SubCell"/>
</dbReference>
<dbReference type="STRING" id="283909.R7UL94"/>
<keyword evidence="8" id="KW-0496">Mitochondrion</keyword>
<dbReference type="EnsemblMetazoa" id="CapteT93309">
    <property type="protein sequence ID" value="CapteP93309"/>
    <property type="gene ID" value="CapteG93309"/>
</dbReference>
<reference evidence="14" key="1">
    <citation type="submission" date="2012-12" db="EMBL/GenBank/DDBJ databases">
        <authorList>
            <person name="Hellsten U."/>
            <person name="Grimwood J."/>
            <person name="Chapman J.A."/>
            <person name="Shapiro H."/>
            <person name="Aerts A."/>
            <person name="Otillar R.P."/>
            <person name="Terry A.Y."/>
            <person name="Boore J.L."/>
            <person name="Simakov O."/>
            <person name="Marletaz F."/>
            <person name="Cho S.-J."/>
            <person name="Edsinger-Gonzales E."/>
            <person name="Havlak P."/>
            <person name="Kuo D.-H."/>
            <person name="Larsson T."/>
            <person name="Lv J."/>
            <person name="Arendt D."/>
            <person name="Savage R."/>
            <person name="Osoegawa K."/>
            <person name="de Jong P."/>
            <person name="Lindberg D.R."/>
            <person name="Seaver E.C."/>
            <person name="Weisblat D.A."/>
            <person name="Putnam N.H."/>
            <person name="Grigoriev I.V."/>
            <person name="Rokhsar D.S."/>
        </authorList>
    </citation>
    <scope>NUCLEOTIDE SEQUENCE</scope>
    <source>
        <strain evidence="14">I ESC-2004</strain>
    </source>
</reference>
<keyword evidence="5" id="KW-0999">Mitochondrion inner membrane</keyword>
<dbReference type="HOGENOM" id="CLU_122515_1_0_1"/>
<evidence type="ECO:0008006" key="15">
    <source>
        <dbReference type="Google" id="ProtNLM"/>
    </source>
</evidence>
<dbReference type="OMA" id="SHHMSHE"/>
<evidence type="ECO:0000256" key="9">
    <source>
        <dbReference type="ARBA" id="ARBA00023136"/>
    </source>
</evidence>
<evidence type="ECO:0000256" key="1">
    <source>
        <dbReference type="ARBA" id="ARBA00004434"/>
    </source>
</evidence>
<evidence type="ECO:0000256" key="7">
    <source>
        <dbReference type="ARBA" id="ARBA00022989"/>
    </source>
</evidence>
<dbReference type="EMBL" id="KB300249">
    <property type="protein sequence ID" value="ELU06990.1"/>
    <property type="molecule type" value="Genomic_DNA"/>
</dbReference>
<keyword evidence="4" id="KW-0812">Transmembrane</keyword>
<feature type="non-terminal residue" evidence="12">
    <location>
        <position position="1"/>
    </location>
</feature>
<comment type="similarity">
    <text evidence="3 10">Belongs to the cytochrome c oxidase subunit 6A family.</text>
</comment>
<dbReference type="Pfam" id="PF02046">
    <property type="entry name" value="COX6A"/>
    <property type="match status" value="1"/>
</dbReference>
<dbReference type="FunFam" id="4.10.95.10:FF:000001">
    <property type="entry name" value="Cytochrome c oxidase subunit 6A, mitochondrial"/>
    <property type="match status" value="1"/>
</dbReference>
<comment type="pathway">
    <text evidence="2">Energy metabolism; oxidative phosphorylation.</text>
</comment>
<name>R7UL94_CAPTE</name>
<dbReference type="EMBL" id="AMQN01022515">
    <property type="status" value="NOT_ANNOTATED_CDS"/>
    <property type="molecule type" value="Genomic_DNA"/>
</dbReference>
<dbReference type="GO" id="GO:0030234">
    <property type="term" value="F:enzyme regulator activity"/>
    <property type="evidence" value="ECO:0007669"/>
    <property type="project" value="TreeGrafter"/>
</dbReference>
<dbReference type="InterPro" id="IPR001349">
    <property type="entry name" value="Cyt_c_oxidase_su6a"/>
</dbReference>
<gene>
    <name evidence="11" type="ORF">CAPTEDRAFT_93309</name>
    <name evidence="12" type="ORF">CAPTEDRAFT_99437</name>
</gene>
<sequence length="86" mass="9905">GGLKLWKRLFFAIAVPGIIVCGISGFEKEHEHKAHWKQPEYKEYAHLTIRSKPFPWGDGNHSLFHSPTFNVVPGVGYEEEYKAEEH</sequence>
<proteinExistence type="inferred from homology"/>
<evidence type="ECO:0000256" key="4">
    <source>
        <dbReference type="ARBA" id="ARBA00022692"/>
    </source>
</evidence>
<evidence type="ECO:0000313" key="12">
    <source>
        <dbReference type="EMBL" id="ELU06990.1"/>
    </source>
</evidence>
<dbReference type="Proteomes" id="UP000014760">
    <property type="component" value="Unassembled WGS sequence"/>
</dbReference>
<evidence type="ECO:0000313" key="14">
    <source>
        <dbReference type="Proteomes" id="UP000014760"/>
    </source>
</evidence>
<dbReference type="GO" id="GO:0006123">
    <property type="term" value="P:mitochondrial electron transport, cytochrome c to oxygen"/>
    <property type="evidence" value="ECO:0007669"/>
    <property type="project" value="TreeGrafter"/>
</dbReference>
<keyword evidence="6" id="KW-0809">Transit peptide</keyword>
<evidence type="ECO:0000313" key="11">
    <source>
        <dbReference type="EMBL" id="ELT87276.1"/>
    </source>
</evidence>
<dbReference type="AlphaFoldDB" id="R7UL94"/>
<evidence type="ECO:0000256" key="5">
    <source>
        <dbReference type="ARBA" id="ARBA00022792"/>
    </source>
</evidence>
<comment type="subcellular location">
    <subcellularLocation>
        <location evidence="1">Mitochondrion inner membrane</location>
        <topology evidence="1">Single-pass membrane protein</topology>
    </subcellularLocation>
</comment>
<reference evidence="12 14" key="2">
    <citation type="journal article" date="2013" name="Nature">
        <title>Insights into bilaterian evolution from three spiralian genomes.</title>
        <authorList>
            <person name="Simakov O."/>
            <person name="Marletaz F."/>
            <person name="Cho S.J."/>
            <person name="Edsinger-Gonzales E."/>
            <person name="Havlak P."/>
            <person name="Hellsten U."/>
            <person name="Kuo D.H."/>
            <person name="Larsson T."/>
            <person name="Lv J."/>
            <person name="Arendt D."/>
            <person name="Savage R."/>
            <person name="Osoegawa K."/>
            <person name="de Jong P."/>
            <person name="Grimwood J."/>
            <person name="Chapman J.A."/>
            <person name="Shapiro H."/>
            <person name="Aerts A."/>
            <person name="Otillar R.P."/>
            <person name="Terry A.Y."/>
            <person name="Boore J.L."/>
            <person name="Grigoriev I.V."/>
            <person name="Lindberg D.R."/>
            <person name="Seaver E.C."/>
            <person name="Weisblat D.A."/>
            <person name="Putnam N.H."/>
            <person name="Rokhsar D.S."/>
        </authorList>
    </citation>
    <scope>NUCLEOTIDE SEQUENCE</scope>
    <source>
        <strain evidence="12 14">I ESC-2004</strain>
    </source>
</reference>
<dbReference type="EnsemblMetazoa" id="CapteT99437">
    <property type="protein sequence ID" value="CapteP99437"/>
    <property type="gene ID" value="CapteG99437"/>
</dbReference>
<evidence type="ECO:0000256" key="2">
    <source>
        <dbReference type="ARBA" id="ARBA00004673"/>
    </source>
</evidence>
<accession>R7UL94</accession>
<dbReference type="EMBL" id="AMQN01015966">
    <property type="status" value="NOT_ANNOTATED_CDS"/>
    <property type="molecule type" value="Genomic_DNA"/>
</dbReference>
<reference evidence="13" key="3">
    <citation type="submission" date="2015-06" db="UniProtKB">
        <authorList>
            <consortium name="EnsemblMetazoa"/>
        </authorList>
    </citation>
    <scope>IDENTIFICATION</scope>
</reference>
<dbReference type="PIRSF" id="PIRSF000277">
    <property type="entry name" value="COX6A1"/>
    <property type="match status" value="1"/>
</dbReference>
<dbReference type="FunCoup" id="R7UL94">
    <property type="interactions" value="308"/>
</dbReference>
<organism evidence="12">
    <name type="scientific">Capitella teleta</name>
    <name type="common">Polychaete worm</name>
    <dbReference type="NCBI Taxonomy" id="283909"/>
    <lineage>
        <taxon>Eukaryota</taxon>
        <taxon>Metazoa</taxon>
        <taxon>Spiralia</taxon>
        <taxon>Lophotrochozoa</taxon>
        <taxon>Annelida</taxon>
        <taxon>Polychaeta</taxon>
        <taxon>Sedentaria</taxon>
        <taxon>Scolecida</taxon>
        <taxon>Capitellidae</taxon>
        <taxon>Capitella</taxon>
    </lineage>
</organism>